<comment type="caution">
    <text evidence="2">The sequence shown here is derived from an EMBL/GenBank/DDBJ whole genome shotgun (WGS) entry which is preliminary data.</text>
</comment>
<keyword evidence="3" id="KW-1185">Reference proteome</keyword>
<dbReference type="AlphaFoldDB" id="A0A9P6EC54"/>
<gene>
    <name evidence="2" type="ORF">CPB83DRAFT_495899</name>
</gene>
<protein>
    <submittedName>
        <fullName evidence="2">Uncharacterized protein</fullName>
    </submittedName>
</protein>
<evidence type="ECO:0000313" key="3">
    <source>
        <dbReference type="Proteomes" id="UP000807306"/>
    </source>
</evidence>
<sequence>MKLLDWLTSGGAIRYTQSQNATQPSGLGSSGTTQGLSSTQLPPPTQATQSTQISSSLSASSAIPGNNLQPNLSARGVRTNSAGEYILIEPNDMGALCNGTIMKTDAKKLFRLHPRDLEGCPVTQRLVRDHSVQDPNAKIVRDIYYQRDIELIAWRKHGGFWGFVDRLCILEDRYVALPGKLKEKFPLPFAYKMEWSRLSTAARESDPSSESSSSEQEDPVERPSLRKLSV</sequence>
<organism evidence="2 3">
    <name type="scientific">Crepidotus variabilis</name>
    <dbReference type="NCBI Taxonomy" id="179855"/>
    <lineage>
        <taxon>Eukaryota</taxon>
        <taxon>Fungi</taxon>
        <taxon>Dikarya</taxon>
        <taxon>Basidiomycota</taxon>
        <taxon>Agaricomycotina</taxon>
        <taxon>Agaricomycetes</taxon>
        <taxon>Agaricomycetidae</taxon>
        <taxon>Agaricales</taxon>
        <taxon>Agaricineae</taxon>
        <taxon>Crepidotaceae</taxon>
        <taxon>Crepidotus</taxon>
    </lineage>
</organism>
<proteinExistence type="predicted"/>
<accession>A0A9P6EC54</accession>
<reference evidence="2" key="1">
    <citation type="submission" date="2020-11" db="EMBL/GenBank/DDBJ databases">
        <authorList>
            <consortium name="DOE Joint Genome Institute"/>
            <person name="Ahrendt S."/>
            <person name="Riley R."/>
            <person name="Andreopoulos W."/>
            <person name="Labutti K."/>
            <person name="Pangilinan J."/>
            <person name="Ruiz-Duenas F.J."/>
            <person name="Barrasa J.M."/>
            <person name="Sanchez-Garcia M."/>
            <person name="Camarero S."/>
            <person name="Miyauchi S."/>
            <person name="Serrano A."/>
            <person name="Linde D."/>
            <person name="Babiker R."/>
            <person name="Drula E."/>
            <person name="Ayuso-Fernandez I."/>
            <person name="Pacheco R."/>
            <person name="Padilla G."/>
            <person name="Ferreira P."/>
            <person name="Barriuso J."/>
            <person name="Kellner H."/>
            <person name="Castanera R."/>
            <person name="Alfaro M."/>
            <person name="Ramirez L."/>
            <person name="Pisabarro A.G."/>
            <person name="Kuo A."/>
            <person name="Tritt A."/>
            <person name="Lipzen A."/>
            <person name="He G."/>
            <person name="Yan M."/>
            <person name="Ng V."/>
            <person name="Cullen D."/>
            <person name="Martin F."/>
            <person name="Rosso M.-N."/>
            <person name="Henrissat B."/>
            <person name="Hibbett D."/>
            <person name="Martinez A.T."/>
            <person name="Grigoriev I.V."/>
        </authorList>
    </citation>
    <scope>NUCLEOTIDE SEQUENCE</scope>
    <source>
        <strain evidence="2">CBS 506.95</strain>
    </source>
</reference>
<evidence type="ECO:0000256" key="1">
    <source>
        <dbReference type="SAM" id="MobiDB-lite"/>
    </source>
</evidence>
<feature type="region of interest" description="Disordered" evidence="1">
    <location>
        <begin position="17"/>
        <end position="74"/>
    </location>
</feature>
<feature type="region of interest" description="Disordered" evidence="1">
    <location>
        <begin position="202"/>
        <end position="230"/>
    </location>
</feature>
<dbReference type="OrthoDB" id="3058642at2759"/>
<dbReference type="EMBL" id="MU157874">
    <property type="protein sequence ID" value="KAF9526198.1"/>
    <property type="molecule type" value="Genomic_DNA"/>
</dbReference>
<dbReference type="CDD" id="cd21075">
    <property type="entry name" value="DBD_XPA-like"/>
    <property type="match status" value="1"/>
</dbReference>
<feature type="compositionally biased region" description="Low complexity" evidence="1">
    <location>
        <begin position="22"/>
        <end position="64"/>
    </location>
</feature>
<evidence type="ECO:0000313" key="2">
    <source>
        <dbReference type="EMBL" id="KAF9526198.1"/>
    </source>
</evidence>
<name>A0A9P6EC54_9AGAR</name>
<dbReference type="Proteomes" id="UP000807306">
    <property type="component" value="Unassembled WGS sequence"/>
</dbReference>